<dbReference type="STRING" id="1817821.A2717_03535"/>
<evidence type="ECO:0000313" key="2">
    <source>
        <dbReference type="Proteomes" id="UP000177610"/>
    </source>
</evidence>
<reference evidence="1 2" key="1">
    <citation type="journal article" date="2016" name="Nat. Commun.">
        <title>Thousands of microbial genomes shed light on interconnected biogeochemical processes in an aquifer system.</title>
        <authorList>
            <person name="Anantharaman K."/>
            <person name="Brown C.T."/>
            <person name="Hug L.A."/>
            <person name="Sharon I."/>
            <person name="Castelle C.J."/>
            <person name="Probst A.J."/>
            <person name="Thomas B.C."/>
            <person name="Singh A."/>
            <person name="Wilkins M.J."/>
            <person name="Karaoz U."/>
            <person name="Brodie E.L."/>
            <person name="Williams K.H."/>
            <person name="Hubbard S.S."/>
            <person name="Banfield J.F."/>
        </authorList>
    </citation>
    <scope>NUCLEOTIDE SEQUENCE [LARGE SCALE GENOMIC DNA]</scope>
</reference>
<evidence type="ECO:0000313" key="1">
    <source>
        <dbReference type="EMBL" id="OGE73678.1"/>
    </source>
</evidence>
<dbReference type="EMBL" id="MFEH01000005">
    <property type="protein sequence ID" value="OGE73678.1"/>
    <property type="molecule type" value="Genomic_DNA"/>
</dbReference>
<organism evidence="1 2">
    <name type="scientific">Candidatus Doudnabacteria bacterium RIFCSPHIGHO2_01_FULL_41_86</name>
    <dbReference type="NCBI Taxonomy" id="1817821"/>
    <lineage>
        <taxon>Bacteria</taxon>
        <taxon>Candidatus Doudnaibacteriota</taxon>
    </lineage>
</organism>
<dbReference type="AlphaFoldDB" id="A0A1F5N7V6"/>
<comment type="caution">
    <text evidence="1">The sequence shown here is derived from an EMBL/GenBank/DDBJ whole genome shotgun (WGS) entry which is preliminary data.</text>
</comment>
<sequence length="60" mass="7084">MSVNLLVLYEIADKAARVKSKKAFKEFEKWLKQIVINSKDTAIEKVANIHLFRLREQFAY</sequence>
<protein>
    <submittedName>
        <fullName evidence="1">Uncharacterized protein</fullName>
    </submittedName>
</protein>
<name>A0A1F5N7V6_9BACT</name>
<accession>A0A1F5N7V6</accession>
<gene>
    <name evidence="1" type="ORF">A2717_03535</name>
</gene>
<proteinExistence type="predicted"/>
<dbReference type="Proteomes" id="UP000177610">
    <property type="component" value="Unassembled WGS sequence"/>
</dbReference>